<evidence type="ECO:0000313" key="1">
    <source>
        <dbReference type="EMBL" id="MFD1735237.1"/>
    </source>
</evidence>
<sequence>MIKTYIFCKKVIKNGTYGTKEEMMTKLDVFLLNNRLTQTEYNELVALLEQKEVA</sequence>
<gene>
    <name evidence="1" type="ORF">ACFSCX_01540</name>
</gene>
<comment type="caution">
    <text evidence="1">The sequence shown here is derived from an EMBL/GenBank/DDBJ whole genome shotgun (WGS) entry which is preliminary data.</text>
</comment>
<accession>A0ABW4LL71</accession>
<evidence type="ECO:0008006" key="3">
    <source>
        <dbReference type="Google" id="ProtNLM"/>
    </source>
</evidence>
<dbReference type="Proteomes" id="UP001597214">
    <property type="component" value="Unassembled WGS sequence"/>
</dbReference>
<name>A0ABW4LL71_9BACI</name>
<organism evidence="1 2">
    <name type="scientific">Bacillus salitolerans</name>
    <dbReference type="NCBI Taxonomy" id="1437434"/>
    <lineage>
        <taxon>Bacteria</taxon>
        <taxon>Bacillati</taxon>
        <taxon>Bacillota</taxon>
        <taxon>Bacilli</taxon>
        <taxon>Bacillales</taxon>
        <taxon>Bacillaceae</taxon>
        <taxon>Bacillus</taxon>
    </lineage>
</organism>
<dbReference type="EMBL" id="JBHUEM010000002">
    <property type="protein sequence ID" value="MFD1735237.1"/>
    <property type="molecule type" value="Genomic_DNA"/>
</dbReference>
<evidence type="ECO:0000313" key="2">
    <source>
        <dbReference type="Proteomes" id="UP001597214"/>
    </source>
</evidence>
<proteinExistence type="predicted"/>
<keyword evidence="2" id="KW-1185">Reference proteome</keyword>
<dbReference type="RefSeq" id="WP_377926339.1">
    <property type="nucleotide sequence ID" value="NZ_JBHUEM010000002.1"/>
</dbReference>
<protein>
    <recommendedName>
        <fullName evidence="3">Phage protein</fullName>
    </recommendedName>
</protein>
<reference evidence="2" key="1">
    <citation type="journal article" date="2019" name="Int. J. Syst. Evol. Microbiol.">
        <title>The Global Catalogue of Microorganisms (GCM) 10K type strain sequencing project: providing services to taxonomists for standard genome sequencing and annotation.</title>
        <authorList>
            <consortium name="The Broad Institute Genomics Platform"/>
            <consortium name="The Broad Institute Genome Sequencing Center for Infectious Disease"/>
            <person name="Wu L."/>
            <person name="Ma J."/>
        </authorList>
    </citation>
    <scope>NUCLEOTIDE SEQUENCE [LARGE SCALE GENOMIC DNA]</scope>
    <source>
        <strain evidence="2">CCUG 49339</strain>
    </source>
</reference>